<organism evidence="1 2">
    <name type="scientific">Methylocystis echinoides</name>
    <dbReference type="NCBI Taxonomy" id="29468"/>
    <lineage>
        <taxon>Bacteria</taxon>
        <taxon>Pseudomonadati</taxon>
        <taxon>Pseudomonadota</taxon>
        <taxon>Alphaproteobacteria</taxon>
        <taxon>Hyphomicrobiales</taxon>
        <taxon>Methylocystaceae</taxon>
        <taxon>Methylocystis</taxon>
    </lineage>
</organism>
<name>A0A9W6GU26_9HYPH</name>
<dbReference type="Proteomes" id="UP001144323">
    <property type="component" value="Unassembled WGS sequence"/>
</dbReference>
<protein>
    <recommendedName>
        <fullName evidence="3">Glycosyltransferase</fullName>
    </recommendedName>
</protein>
<accession>A0A9W6GU26</accession>
<proteinExistence type="predicted"/>
<evidence type="ECO:0008006" key="3">
    <source>
        <dbReference type="Google" id="ProtNLM"/>
    </source>
</evidence>
<evidence type="ECO:0000313" key="2">
    <source>
        <dbReference type="Proteomes" id="UP001144323"/>
    </source>
</evidence>
<dbReference type="AlphaFoldDB" id="A0A9W6GU26"/>
<dbReference type="EMBL" id="BSEC01000001">
    <property type="protein sequence ID" value="GLI93044.1"/>
    <property type="molecule type" value="Genomic_DNA"/>
</dbReference>
<dbReference type="Gene3D" id="3.90.550.10">
    <property type="entry name" value="Spore Coat Polysaccharide Biosynthesis Protein SpsA, Chain A"/>
    <property type="match status" value="1"/>
</dbReference>
<gene>
    <name evidence="1" type="ORF">LMG27198_20360</name>
</gene>
<reference evidence="1" key="1">
    <citation type="journal article" date="2023" name="Int. J. Syst. Evol. Microbiol.">
        <title>Methylocystis iwaonis sp. nov., a type II methane-oxidizing bacterium from surface soil of a rice paddy field in Japan, and emended description of the genus Methylocystis (ex Whittenbury et al. 1970) Bowman et al. 1993.</title>
        <authorList>
            <person name="Kaise H."/>
            <person name="Sawadogo J.B."/>
            <person name="Alam M.S."/>
            <person name="Ueno C."/>
            <person name="Dianou D."/>
            <person name="Shinjo R."/>
            <person name="Asakawa S."/>
        </authorList>
    </citation>
    <scope>NUCLEOTIDE SEQUENCE</scope>
    <source>
        <strain evidence="1">LMG27198</strain>
    </source>
</reference>
<dbReference type="InterPro" id="IPR029044">
    <property type="entry name" value="Nucleotide-diphossugar_trans"/>
</dbReference>
<evidence type="ECO:0000313" key="1">
    <source>
        <dbReference type="EMBL" id="GLI93044.1"/>
    </source>
</evidence>
<comment type="caution">
    <text evidence="1">The sequence shown here is derived from an EMBL/GenBank/DDBJ whole genome shotgun (WGS) entry which is preliminary data.</text>
</comment>
<keyword evidence="2" id="KW-1185">Reference proteome</keyword>
<sequence length="276" mass="30610">MRTITIIAYQRPHLLVSMLRSLIANDLTGWRIALAIEPSPMAGEVAHMAAGVLAGRDSDIRINDAVLGIAENGFQSIERVFAGGAQLNLYLEEDMLVAPDATQLAAWYFANHKADWLCLNLIGGGCASAGLMSNPDYPDMLHLGRTFNSLGFAVRREEWDRHMRAAWRKEAEPVVKFDGALTGGWDWAVSSMLMSSPNLRTVQPVLARATHTGRRGGQHCTADFHDEAFAELPMFAGSPSAMTYRLVPQELLPSVVRRHARLWLEMTWAWKALAQR</sequence>